<accession>A0A507EJT5</accession>
<dbReference type="AlphaFoldDB" id="A0A507EJT5"/>
<dbReference type="InterPro" id="IPR017970">
    <property type="entry name" value="Homeobox_CS"/>
</dbReference>
<dbReference type="PROSITE" id="PS00027">
    <property type="entry name" value="HOMEOBOX_1"/>
    <property type="match status" value="1"/>
</dbReference>
<dbReference type="GO" id="GO:0030154">
    <property type="term" value="P:cell differentiation"/>
    <property type="evidence" value="ECO:0007669"/>
    <property type="project" value="TreeGrafter"/>
</dbReference>
<keyword evidence="1 4" id="KW-0238">DNA-binding</keyword>
<evidence type="ECO:0000256" key="1">
    <source>
        <dbReference type="ARBA" id="ARBA00023125"/>
    </source>
</evidence>
<dbReference type="GO" id="GO:0005634">
    <property type="term" value="C:nucleus"/>
    <property type="evidence" value="ECO:0007669"/>
    <property type="project" value="UniProtKB-SubCell"/>
</dbReference>
<evidence type="ECO:0000256" key="2">
    <source>
        <dbReference type="ARBA" id="ARBA00023155"/>
    </source>
</evidence>
<dbReference type="GO" id="GO:0000981">
    <property type="term" value="F:DNA-binding transcription factor activity, RNA polymerase II-specific"/>
    <property type="evidence" value="ECO:0007669"/>
    <property type="project" value="InterPro"/>
</dbReference>
<evidence type="ECO:0000313" key="8">
    <source>
        <dbReference type="EMBL" id="TPX64509.1"/>
    </source>
</evidence>
<keyword evidence="2 4" id="KW-0371">Homeobox</keyword>
<dbReference type="OrthoDB" id="6159439at2759"/>
<dbReference type="InterPro" id="IPR051000">
    <property type="entry name" value="Homeobox_DNA-bind_prot"/>
</dbReference>
<feature type="compositionally biased region" description="Low complexity" evidence="6">
    <location>
        <begin position="12"/>
        <end position="24"/>
    </location>
</feature>
<dbReference type="InterPro" id="IPR001356">
    <property type="entry name" value="HD"/>
</dbReference>
<dbReference type="Pfam" id="PF00046">
    <property type="entry name" value="Homeodomain"/>
    <property type="match status" value="1"/>
</dbReference>
<dbReference type="Proteomes" id="UP000320333">
    <property type="component" value="Unassembled WGS sequence"/>
</dbReference>
<comment type="subcellular location">
    <subcellularLocation>
        <location evidence="4 5">Nucleus</location>
    </subcellularLocation>
</comment>
<comment type="caution">
    <text evidence="8">The sequence shown here is derived from an EMBL/GenBank/DDBJ whole genome shotgun (WGS) entry which is preliminary data.</text>
</comment>
<organism evidence="8 9">
    <name type="scientific">Chytriomyces confervae</name>
    <dbReference type="NCBI Taxonomy" id="246404"/>
    <lineage>
        <taxon>Eukaryota</taxon>
        <taxon>Fungi</taxon>
        <taxon>Fungi incertae sedis</taxon>
        <taxon>Chytridiomycota</taxon>
        <taxon>Chytridiomycota incertae sedis</taxon>
        <taxon>Chytridiomycetes</taxon>
        <taxon>Chytridiales</taxon>
        <taxon>Chytriomycetaceae</taxon>
        <taxon>Chytriomyces</taxon>
    </lineage>
</organism>
<dbReference type="PANTHER" id="PTHR24324:SF9">
    <property type="entry name" value="HOMEOBOX DOMAIN-CONTAINING PROTEIN"/>
    <property type="match status" value="1"/>
</dbReference>
<feature type="region of interest" description="Disordered" evidence="6">
    <location>
        <begin position="1"/>
        <end position="25"/>
    </location>
</feature>
<feature type="compositionally biased region" description="Polar residues" evidence="6">
    <location>
        <begin position="1"/>
        <end position="11"/>
    </location>
</feature>
<dbReference type="EMBL" id="QEAP01000542">
    <property type="protein sequence ID" value="TPX64509.1"/>
    <property type="molecule type" value="Genomic_DNA"/>
</dbReference>
<feature type="domain" description="Homeobox" evidence="7">
    <location>
        <begin position="305"/>
        <end position="365"/>
    </location>
</feature>
<keyword evidence="3 4" id="KW-0539">Nucleus</keyword>
<dbReference type="CDD" id="cd00086">
    <property type="entry name" value="homeodomain"/>
    <property type="match status" value="1"/>
</dbReference>
<evidence type="ECO:0000256" key="4">
    <source>
        <dbReference type="PROSITE-ProRule" id="PRU00108"/>
    </source>
</evidence>
<dbReference type="SUPFAM" id="SSF46689">
    <property type="entry name" value="Homeodomain-like"/>
    <property type="match status" value="1"/>
</dbReference>
<evidence type="ECO:0000313" key="9">
    <source>
        <dbReference type="Proteomes" id="UP000320333"/>
    </source>
</evidence>
<proteinExistence type="predicted"/>
<keyword evidence="9" id="KW-1185">Reference proteome</keyword>
<feature type="DNA-binding region" description="Homeobox" evidence="4">
    <location>
        <begin position="307"/>
        <end position="366"/>
    </location>
</feature>
<evidence type="ECO:0000256" key="5">
    <source>
        <dbReference type="RuleBase" id="RU000682"/>
    </source>
</evidence>
<reference evidence="8 9" key="1">
    <citation type="journal article" date="2019" name="Sci. Rep.">
        <title>Comparative genomics of chytrid fungi reveal insights into the obligate biotrophic and pathogenic lifestyle of Synchytrium endobioticum.</title>
        <authorList>
            <person name="van de Vossenberg B.T.L.H."/>
            <person name="Warris S."/>
            <person name="Nguyen H.D.T."/>
            <person name="van Gent-Pelzer M.P.E."/>
            <person name="Joly D.L."/>
            <person name="van de Geest H.C."/>
            <person name="Bonants P.J.M."/>
            <person name="Smith D.S."/>
            <person name="Levesque C.A."/>
            <person name="van der Lee T.A.J."/>
        </authorList>
    </citation>
    <scope>NUCLEOTIDE SEQUENCE [LARGE SCALE GENOMIC DNA]</scope>
    <source>
        <strain evidence="8 9">CBS 675.73</strain>
    </source>
</reference>
<sequence length="434" mass="47824">MASTPTTTTPYQQQQQHQLQQQQHMLDRRDSHFALMSLPIDMPQNPMFFGAEGAAQSVQASIDSQLLGLHAFNNVHDMNTMDGMDALRSEINAMNSLSNLMARSSSVYNNDPATEFVRRMSMCGGGYADSSPMGSPIASFLGTATPLVGSPVNLMKPMQSFDQFDHSSINSNFMFPMQQSGEEPAEMFFFDQIHQQQQQQQSRSNSISPPAFQLFPSIPPSPSVSPQQMQTFTTTETVFESPKMPPTTTSTPATPRRDSIFNKTATAKPAKSTLKIANEAGLDVVLSTPPTSPQHVIARRASIDKNNKPARFKPTDTELVMLTAIFQKNPFPSTSLRKKLADKMGLDIKQVQFWFQNRRATMKTSGVHVIKPKRGTGSSVLLTKKRLSLSPLSNESPYFYVETGTFKSNESALYAVPELGDDDGDDAGMSDLEA</sequence>
<name>A0A507EJT5_9FUNG</name>
<dbReference type="PROSITE" id="PS50071">
    <property type="entry name" value="HOMEOBOX_2"/>
    <property type="match status" value="1"/>
</dbReference>
<feature type="region of interest" description="Disordered" evidence="6">
    <location>
        <begin position="237"/>
        <end position="257"/>
    </location>
</feature>
<protein>
    <recommendedName>
        <fullName evidence="7">Homeobox domain-containing protein</fullName>
    </recommendedName>
</protein>
<dbReference type="InterPro" id="IPR009057">
    <property type="entry name" value="Homeodomain-like_sf"/>
</dbReference>
<gene>
    <name evidence="8" type="ORF">CcCBS67573_g08384</name>
</gene>
<evidence type="ECO:0000256" key="6">
    <source>
        <dbReference type="SAM" id="MobiDB-lite"/>
    </source>
</evidence>
<evidence type="ECO:0000259" key="7">
    <source>
        <dbReference type="PROSITE" id="PS50071"/>
    </source>
</evidence>
<dbReference type="PANTHER" id="PTHR24324">
    <property type="entry name" value="HOMEOBOX PROTEIN HHEX"/>
    <property type="match status" value="1"/>
</dbReference>
<dbReference type="Gene3D" id="1.10.10.60">
    <property type="entry name" value="Homeodomain-like"/>
    <property type="match status" value="1"/>
</dbReference>
<evidence type="ECO:0000256" key="3">
    <source>
        <dbReference type="ARBA" id="ARBA00023242"/>
    </source>
</evidence>
<dbReference type="SMART" id="SM00389">
    <property type="entry name" value="HOX"/>
    <property type="match status" value="1"/>
</dbReference>
<dbReference type="GO" id="GO:0000978">
    <property type="term" value="F:RNA polymerase II cis-regulatory region sequence-specific DNA binding"/>
    <property type="evidence" value="ECO:0007669"/>
    <property type="project" value="TreeGrafter"/>
</dbReference>